<gene>
    <name evidence="2" type="ORF">PSQ40_05920</name>
</gene>
<evidence type="ECO:0000313" key="3">
    <source>
        <dbReference type="Proteomes" id="UP001528673"/>
    </source>
</evidence>
<dbReference type="InterPro" id="IPR021455">
    <property type="entry name" value="DUF3106"/>
</dbReference>
<dbReference type="RefSeq" id="WP_273949634.1">
    <property type="nucleotide sequence ID" value="NZ_JAQSIP010000002.1"/>
</dbReference>
<organism evidence="2 3">
    <name type="scientific">Curvibacter cyanobacteriorum</name>
    <dbReference type="NCBI Taxonomy" id="3026422"/>
    <lineage>
        <taxon>Bacteria</taxon>
        <taxon>Pseudomonadati</taxon>
        <taxon>Pseudomonadota</taxon>
        <taxon>Betaproteobacteria</taxon>
        <taxon>Burkholderiales</taxon>
        <taxon>Comamonadaceae</taxon>
        <taxon>Curvibacter</taxon>
    </lineage>
</organism>
<dbReference type="EMBL" id="JAQSIP010000002">
    <property type="protein sequence ID" value="MDD0838103.1"/>
    <property type="molecule type" value="Genomic_DNA"/>
</dbReference>
<comment type="caution">
    <text evidence="2">The sequence shown here is derived from an EMBL/GenBank/DDBJ whole genome shotgun (WGS) entry which is preliminary data.</text>
</comment>
<accession>A0ABT5MZB3</accession>
<dbReference type="Proteomes" id="UP001528673">
    <property type="component" value="Unassembled WGS sequence"/>
</dbReference>
<sequence>MPVALAQGGATASTEDNQAAELSHPPLGATASLPPPATATPPSVTPTASKPAAKVATPKPVTTVSKPLWNELTRRQQEALEPLSDLWDQLSEAHKRKWIALSHNYRSLSDDEKEKLHSRMTEWVTLTVQERIQARLNFGQTKQLAPDNKKAQWEAYQALSDEERQKLASQAMPHPVGAAVPVKPVAPQKLTQLPPPKTDSRQSGKIQTGPHHVDMHTLLPQSQVTSRSTTTTSSRSQ</sequence>
<feature type="region of interest" description="Disordered" evidence="1">
    <location>
        <begin position="169"/>
        <end position="237"/>
    </location>
</feature>
<proteinExistence type="predicted"/>
<protein>
    <submittedName>
        <fullName evidence="2">DUF3106 domain-containing protein</fullName>
    </submittedName>
</protein>
<feature type="compositionally biased region" description="Low complexity" evidence="1">
    <location>
        <begin position="225"/>
        <end position="237"/>
    </location>
</feature>
<name>A0ABT5MZB3_9BURK</name>
<feature type="region of interest" description="Disordered" evidence="1">
    <location>
        <begin position="1"/>
        <end position="63"/>
    </location>
</feature>
<reference evidence="2 3" key="1">
    <citation type="submission" date="2023-02" db="EMBL/GenBank/DDBJ databases">
        <title>Bacterial whole genomic sequence of Curvibacter sp. HBC61.</title>
        <authorList>
            <person name="Le V."/>
            <person name="Ko S.-R."/>
            <person name="Ahn C.-Y."/>
            <person name="Oh H.-M."/>
        </authorList>
    </citation>
    <scope>NUCLEOTIDE SEQUENCE [LARGE SCALE GENOMIC DNA]</scope>
    <source>
        <strain evidence="2 3">HBC61</strain>
    </source>
</reference>
<keyword evidence="3" id="KW-1185">Reference proteome</keyword>
<feature type="compositionally biased region" description="Low complexity" evidence="1">
    <location>
        <begin position="175"/>
        <end position="187"/>
    </location>
</feature>
<evidence type="ECO:0000256" key="1">
    <source>
        <dbReference type="SAM" id="MobiDB-lite"/>
    </source>
</evidence>
<feature type="compositionally biased region" description="Low complexity" evidence="1">
    <location>
        <begin position="40"/>
        <end position="53"/>
    </location>
</feature>
<dbReference type="Pfam" id="PF11304">
    <property type="entry name" value="DUF3106"/>
    <property type="match status" value="1"/>
</dbReference>
<evidence type="ECO:0000313" key="2">
    <source>
        <dbReference type="EMBL" id="MDD0838103.1"/>
    </source>
</evidence>